<protein>
    <submittedName>
        <fullName evidence="4">N-acetyltransferase</fullName>
    </submittedName>
</protein>
<evidence type="ECO:0000259" key="3">
    <source>
        <dbReference type="PROSITE" id="PS51186"/>
    </source>
</evidence>
<feature type="domain" description="N-acetyltransferase" evidence="3">
    <location>
        <begin position="3"/>
        <end position="149"/>
    </location>
</feature>
<organism evidence="4 5">
    <name type="scientific">Paenibacillus albiflavus</name>
    <dbReference type="NCBI Taxonomy" id="2545760"/>
    <lineage>
        <taxon>Bacteria</taxon>
        <taxon>Bacillati</taxon>
        <taxon>Bacillota</taxon>
        <taxon>Bacilli</taxon>
        <taxon>Bacillales</taxon>
        <taxon>Paenibacillaceae</taxon>
        <taxon>Paenibacillus</taxon>
    </lineage>
</organism>
<keyword evidence="2" id="KW-0012">Acyltransferase</keyword>
<accession>A0A4V2WPP5</accession>
<dbReference type="InterPro" id="IPR050832">
    <property type="entry name" value="Bact_Acetyltransf"/>
</dbReference>
<reference evidence="4 5" key="1">
    <citation type="submission" date="2019-03" db="EMBL/GenBank/DDBJ databases">
        <authorList>
            <person name="Kim M.K.M."/>
        </authorList>
    </citation>
    <scope>NUCLEOTIDE SEQUENCE [LARGE SCALE GENOMIC DNA]</scope>
    <source>
        <strain evidence="4 5">18JY21-1</strain>
    </source>
</reference>
<evidence type="ECO:0000313" key="5">
    <source>
        <dbReference type="Proteomes" id="UP000295418"/>
    </source>
</evidence>
<dbReference type="InterPro" id="IPR016181">
    <property type="entry name" value="Acyl_CoA_acyltransferase"/>
</dbReference>
<dbReference type="Pfam" id="PF13673">
    <property type="entry name" value="Acetyltransf_10"/>
    <property type="match status" value="1"/>
</dbReference>
<evidence type="ECO:0000256" key="1">
    <source>
        <dbReference type="ARBA" id="ARBA00022679"/>
    </source>
</evidence>
<dbReference type="AlphaFoldDB" id="A0A4V2WPP5"/>
<dbReference type="SUPFAM" id="SSF55729">
    <property type="entry name" value="Acyl-CoA N-acyltransferases (Nat)"/>
    <property type="match status" value="1"/>
</dbReference>
<dbReference type="GO" id="GO:0016747">
    <property type="term" value="F:acyltransferase activity, transferring groups other than amino-acyl groups"/>
    <property type="evidence" value="ECO:0007669"/>
    <property type="project" value="InterPro"/>
</dbReference>
<comment type="caution">
    <text evidence="4">The sequence shown here is derived from an EMBL/GenBank/DDBJ whole genome shotgun (WGS) entry which is preliminary data.</text>
</comment>
<evidence type="ECO:0000256" key="2">
    <source>
        <dbReference type="ARBA" id="ARBA00023315"/>
    </source>
</evidence>
<gene>
    <name evidence="4" type="ORF">E0485_04650</name>
</gene>
<sequence>MTDIVREATIQDLEQVWQLLKTRGATDSKELAEERILKVIASDDHYLLIAEYEDTIAGYAWAQNYGPHLRSGQMLFRFHDLFVYEQYRHKGIAASLLNSIIHWAKQSGASWLQWNANPTSSSFYYKLGYKSSPEEEEGFPFFELDFTADNK</sequence>
<dbReference type="RefSeq" id="WP_132416789.1">
    <property type="nucleotide sequence ID" value="NZ_SKFG01000002.1"/>
</dbReference>
<dbReference type="Proteomes" id="UP000295418">
    <property type="component" value="Unassembled WGS sequence"/>
</dbReference>
<dbReference type="PROSITE" id="PS51186">
    <property type="entry name" value="GNAT"/>
    <property type="match status" value="1"/>
</dbReference>
<keyword evidence="5" id="KW-1185">Reference proteome</keyword>
<dbReference type="EMBL" id="SKFG01000002">
    <property type="protein sequence ID" value="TCZ80142.1"/>
    <property type="molecule type" value="Genomic_DNA"/>
</dbReference>
<dbReference type="Gene3D" id="3.40.630.30">
    <property type="match status" value="1"/>
</dbReference>
<dbReference type="CDD" id="cd04301">
    <property type="entry name" value="NAT_SF"/>
    <property type="match status" value="1"/>
</dbReference>
<dbReference type="OrthoDB" id="2935121at2"/>
<dbReference type="InterPro" id="IPR000182">
    <property type="entry name" value="GNAT_dom"/>
</dbReference>
<keyword evidence="1 4" id="KW-0808">Transferase</keyword>
<evidence type="ECO:0000313" key="4">
    <source>
        <dbReference type="EMBL" id="TCZ80142.1"/>
    </source>
</evidence>
<name>A0A4V2WPP5_9BACL</name>
<proteinExistence type="predicted"/>
<dbReference type="PANTHER" id="PTHR43877">
    <property type="entry name" value="AMINOALKYLPHOSPHONATE N-ACETYLTRANSFERASE-RELATED-RELATED"/>
    <property type="match status" value="1"/>
</dbReference>